<dbReference type="Proteomes" id="UP001177021">
    <property type="component" value="Unassembled WGS sequence"/>
</dbReference>
<keyword evidence="2" id="KW-1185">Reference proteome</keyword>
<gene>
    <name evidence="1" type="ORF">MILVUS5_LOCUS34624</name>
</gene>
<sequence>MISCVHLPHPAILQSEIFNSISESIDCEQDRRFFFQFGNNLRPPILLFRGSVGAYAYLRLLRAKSLKLDYEASEIVFAKAEQIWWYEEQDRRFFSSMEIILDCYVGKVSKLAMKQGNFKC</sequence>
<dbReference type="EMBL" id="CASHSV030000615">
    <property type="protein sequence ID" value="CAJ2670614.1"/>
    <property type="molecule type" value="Genomic_DNA"/>
</dbReference>
<organism evidence="1 2">
    <name type="scientific">Trifolium pratense</name>
    <name type="common">Red clover</name>
    <dbReference type="NCBI Taxonomy" id="57577"/>
    <lineage>
        <taxon>Eukaryota</taxon>
        <taxon>Viridiplantae</taxon>
        <taxon>Streptophyta</taxon>
        <taxon>Embryophyta</taxon>
        <taxon>Tracheophyta</taxon>
        <taxon>Spermatophyta</taxon>
        <taxon>Magnoliopsida</taxon>
        <taxon>eudicotyledons</taxon>
        <taxon>Gunneridae</taxon>
        <taxon>Pentapetalae</taxon>
        <taxon>rosids</taxon>
        <taxon>fabids</taxon>
        <taxon>Fabales</taxon>
        <taxon>Fabaceae</taxon>
        <taxon>Papilionoideae</taxon>
        <taxon>50 kb inversion clade</taxon>
        <taxon>NPAAA clade</taxon>
        <taxon>Hologalegina</taxon>
        <taxon>IRL clade</taxon>
        <taxon>Trifolieae</taxon>
        <taxon>Trifolium</taxon>
    </lineage>
</organism>
<proteinExistence type="predicted"/>
<accession>A0ACB0LQC6</accession>
<reference evidence="1" key="1">
    <citation type="submission" date="2023-10" db="EMBL/GenBank/DDBJ databases">
        <authorList>
            <person name="Rodriguez Cubillos JULIANA M."/>
            <person name="De Vega J."/>
        </authorList>
    </citation>
    <scope>NUCLEOTIDE SEQUENCE</scope>
</reference>
<protein>
    <submittedName>
        <fullName evidence="1">Uncharacterized protein</fullName>
    </submittedName>
</protein>
<comment type="caution">
    <text evidence="1">The sequence shown here is derived from an EMBL/GenBank/DDBJ whole genome shotgun (WGS) entry which is preliminary data.</text>
</comment>
<name>A0ACB0LQC6_TRIPR</name>
<evidence type="ECO:0000313" key="2">
    <source>
        <dbReference type="Proteomes" id="UP001177021"/>
    </source>
</evidence>
<evidence type="ECO:0000313" key="1">
    <source>
        <dbReference type="EMBL" id="CAJ2670614.1"/>
    </source>
</evidence>